<reference evidence="12" key="1">
    <citation type="journal article" date="2010" name="J. Virol.">
        <title>Genetic identity and biological phenotype of a transmitted/founder virus representative of nonpathogenic simian immunodeficiency virus infection in African green monkeys.</title>
        <authorList>
            <person name="Gnanadurai C.W."/>
            <person name="Pandrea I."/>
            <person name="Parrish N.F."/>
            <person name="Kraus M.H."/>
            <person name="Learn G.H."/>
            <person name="Salazar M.G."/>
            <person name="Sauermann U."/>
            <person name="Topfer K."/>
            <person name="Gautam R."/>
            <person name="Munch J."/>
            <person name="Stahl-Hennig C."/>
            <person name="Apetrei C."/>
            <person name="Hahn B.H."/>
            <person name="Kirchhoff F."/>
        </authorList>
    </citation>
    <scope>NUCLEOTIDE SEQUENCE</scope>
    <source>
        <strain evidence="12">Sab92018ivTF</strain>
    </source>
</reference>
<dbReference type="GO" id="GO:0044196">
    <property type="term" value="C:host cell nucleolus"/>
    <property type="evidence" value="ECO:0007669"/>
    <property type="project" value="UniProtKB-SubCell"/>
</dbReference>
<dbReference type="InterPro" id="IPR001831">
    <property type="entry name" value="IV_Tat"/>
</dbReference>
<evidence type="ECO:0000256" key="1">
    <source>
        <dbReference type="ARBA" id="ARBA00004307"/>
    </source>
</evidence>
<evidence type="ECO:0000256" key="4">
    <source>
        <dbReference type="ARBA" id="ARBA00022562"/>
    </source>
</evidence>
<feature type="region of interest" description="Disordered" evidence="11">
    <location>
        <begin position="70"/>
        <end position="106"/>
    </location>
</feature>
<keyword evidence="5" id="KW-0945">Host-virus interaction</keyword>
<keyword evidence="9 10" id="KW-0804">Transcription</keyword>
<dbReference type="GO" id="GO:0001070">
    <property type="term" value="F:RNA-binding transcription regulator activity"/>
    <property type="evidence" value="ECO:0007669"/>
    <property type="project" value="InterPro"/>
</dbReference>
<evidence type="ECO:0000256" key="10">
    <source>
        <dbReference type="RuleBase" id="RU003311"/>
    </source>
</evidence>
<dbReference type="GO" id="GO:0003723">
    <property type="term" value="F:RNA binding"/>
    <property type="evidence" value="ECO:0007669"/>
    <property type="project" value="UniProtKB-KW"/>
</dbReference>
<name>E3W241_SIVSA</name>
<keyword evidence="6 10" id="KW-0694">RNA-binding</keyword>
<evidence type="ECO:0000256" key="6">
    <source>
        <dbReference type="ARBA" id="ARBA00022884"/>
    </source>
</evidence>
<keyword evidence="8 10" id="KW-0010">Activator</keyword>
<keyword evidence="4 10" id="KW-1048">Host nucleus</keyword>
<evidence type="ECO:0000256" key="11">
    <source>
        <dbReference type="SAM" id="MobiDB-lite"/>
    </source>
</evidence>
<feature type="compositionally biased region" description="Polar residues" evidence="11">
    <location>
        <begin position="70"/>
        <end position="81"/>
    </location>
</feature>
<evidence type="ECO:0000256" key="9">
    <source>
        <dbReference type="ARBA" id="ARBA00023163"/>
    </source>
</evidence>
<organism evidence="12">
    <name type="scientific">Simian immunodeficiency virus - agm.Sab92018</name>
    <dbReference type="NCBI Taxonomy" id="1081704"/>
    <lineage>
        <taxon>Viruses</taxon>
        <taxon>Riboviria</taxon>
        <taxon>Pararnavirae</taxon>
        <taxon>Artverviricota</taxon>
        <taxon>Revtraviricetes</taxon>
        <taxon>Ortervirales</taxon>
        <taxon>Retroviridae</taxon>
        <taxon>Orthoretrovirinae</taxon>
        <taxon>Lentivirus</taxon>
        <taxon>Lentivirus simimdef</taxon>
        <taxon>Simian immunodeficiency virus</taxon>
    </lineage>
</organism>
<evidence type="ECO:0000256" key="8">
    <source>
        <dbReference type="ARBA" id="ARBA00023159"/>
    </source>
</evidence>
<dbReference type="InterPro" id="IPR036963">
    <property type="entry name" value="Tat_dom_sf"/>
</dbReference>
<dbReference type="EMBL" id="HQ378594">
    <property type="protein sequence ID" value="ADO34203.1"/>
    <property type="molecule type" value="Genomic_DNA"/>
</dbReference>
<evidence type="ECO:0000256" key="2">
    <source>
        <dbReference type="ARBA" id="ARBA00009398"/>
    </source>
</evidence>
<protein>
    <recommendedName>
        <fullName evidence="3 10">Protein Tat</fullName>
    </recommendedName>
</protein>
<comment type="subcellular location">
    <subcellularLocation>
        <location evidence="1 10">Host nucleus</location>
        <location evidence="1 10">Host nucleolus</location>
    </subcellularLocation>
</comment>
<dbReference type="Pfam" id="PF00539">
    <property type="entry name" value="Tat"/>
    <property type="match status" value="1"/>
</dbReference>
<gene>
    <name evidence="12" type="primary">tat</name>
</gene>
<dbReference type="PRINTS" id="PR00055">
    <property type="entry name" value="HIVTATDOMAIN"/>
</dbReference>
<dbReference type="GO" id="GO:0050434">
    <property type="term" value="P:positive regulation of viral transcription"/>
    <property type="evidence" value="ECO:0007669"/>
    <property type="project" value="InterPro"/>
</dbReference>
<evidence type="ECO:0000256" key="5">
    <source>
        <dbReference type="ARBA" id="ARBA00022581"/>
    </source>
</evidence>
<comment type="similarity">
    <text evidence="2 10">Belongs to the lentiviruses Tat family.</text>
</comment>
<keyword evidence="7 10" id="KW-0805">Transcription regulation</keyword>
<evidence type="ECO:0000256" key="3">
    <source>
        <dbReference type="ARBA" id="ARBA00022376"/>
    </source>
</evidence>
<accession>E3W241</accession>
<dbReference type="Gene3D" id="4.10.20.10">
    <property type="entry name" value="Tat domain"/>
    <property type="match status" value="1"/>
</dbReference>
<proteinExistence type="inferred from homology"/>
<sequence length="106" mass="12169">MAQEEGLQVWEELQEELQRPLQACNNKCYCKKCCYHCPLCFTQKGLGIAYYVPRTRRTVKKIQNNQVPIHNQSISTWTRNSQAEKKSQTKVGQAATADHTPGRKNS</sequence>
<evidence type="ECO:0000256" key="7">
    <source>
        <dbReference type="ARBA" id="ARBA00023015"/>
    </source>
</evidence>
<evidence type="ECO:0000313" key="12">
    <source>
        <dbReference type="EMBL" id="ADO34203.1"/>
    </source>
</evidence>